<comment type="caution">
    <text evidence="6">The sequence shown here is derived from an EMBL/GenBank/DDBJ whole genome shotgun (WGS) entry which is preliminary data.</text>
</comment>
<dbReference type="Pfam" id="PF04357">
    <property type="entry name" value="TamB"/>
    <property type="match status" value="1"/>
</dbReference>
<dbReference type="RefSeq" id="WP_192460259.1">
    <property type="nucleotide sequence ID" value="NZ_JACYFJ010000001.1"/>
</dbReference>
<dbReference type="InterPro" id="IPR007452">
    <property type="entry name" value="TamB_C"/>
</dbReference>
<comment type="subcellular location">
    <subcellularLocation>
        <location evidence="1">Membrane</location>
        <topology evidence="1">Single-pass membrane protein</topology>
    </subcellularLocation>
</comment>
<keyword evidence="3" id="KW-1133">Transmembrane helix</keyword>
<feature type="domain" description="Translocation and assembly module TamB C-terminal" evidence="5">
    <location>
        <begin position="1153"/>
        <end position="1612"/>
    </location>
</feature>
<name>A0ABV8JWI7_9FLAO</name>
<evidence type="ECO:0000259" key="5">
    <source>
        <dbReference type="Pfam" id="PF04357"/>
    </source>
</evidence>
<reference evidence="7" key="1">
    <citation type="journal article" date="2019" name="Int. J. Syst. Evol. Microbiol.">
        <title>The Global Catalogue of Microorganisms (GCM) 10K type strain sequencing project: providing services to taxonomists for standard genome sequencing and annotation.</title>
        <authorList>
            <consortium name="The Broad Institute Genomics Platform"/>
            <consortium name="The Broad Institute Genome Sequencing Center for Infectious Disease"/>
            <person name="Wu L."/>
            <person name="Ma J."/>
        </authorList>
    </citation>
    <scope>NUCLEOTIDE SEQUENCE [LARGE SCALE GENOMIC DNA]</scope>
    <source>
        <strain evidence="7">CECT 7477</strain>
    </source>
</reference>
<organism evidence="6 7">
    <name type="scientific">Euzebyella saccharophila</name>
    <dbReference type="NCBI Taxonomy" id="679664"/>
    <lineage>
        <taxon>Bacteria</taxon>
        <taxon>Pseudomonadati</taxon>
        <taxon>Bacteroidota</taxon>
        <taxon>Flavobacteriia</taxon>
        <taxon>Flavobacteriales</taxon>
        <taxon>Flavobacteriaceae</taxon>
        <taxon>Euzebyella</taxon>
    </lineage>
</organism>
<keyword evidence="7" id="KW-1185">Reference proteome</keyword>
<dbReference type="EMBL" id="JBHSAW010000004">
    <property type="protein sequence ID" value="MFC4096130.1"/>
    <property type="molecule type" value="Genomic_DNA"/>
</dbReference>
<proteinExistence type="predicted"/>
<accession>A0ABV8JWI7</accession>
<evidence type="ECO:0000313" key="7">
    <source>
        <dbReference type="Proteomes" id="UP001595814"/>
    </source>
</evidence>
<evidence type="ECO:0000256" key="3">
    <source>
        <dbReference type="ARBA" id="ARBA00022989"/>
    </source>
</evidence>
<sequence length="1636" mass="180857">MVLFIRSEWGQNLIVGKATDFIENKTGTRVEIDRLYLTFSGNLMVEGLYLEDQKGDTLVYSQALEANVPLSPKAFRNTLSLKSATWTGLKARIFRGADTEDFNFTFLIDAFAAADTTTIDTTNTEPMTFSIGTLDFQDFDVIYTDGYMGLDTRLKLGKLEANVDNFDLETMRFEVDEFHLQDVSLSYEQSKPFPKTEDTTTTQLPFLRVDDFTLANIEANYKSKPDGLDMNFKIHDFGLELPKADLAANQFEVDLLRLQNSRIDIQQASQDISVKKSDSLTVEMVQPFSWPEFLIDIKEIDLAENDLVFQTGNRDSIPNGFNPEDIQLSNLGLQASNVSYRPKDVQLALENLTFSEQSGFGIKEAQFQARLNNEMASLTDLKLQTLHSALVGDINLNFSSFDDFLKNPELTSVDVSIDDAQLGLADVYVFQPNVKTNQYLNDASELPISAELIANGTLGNLNVPHFQLHWGKETNLETEARLSNLMTPDSLGFEFNDIKFATTQKDINRLVNEDSLGISIPKKIYLKAKAVGSVQDSRADLKLTTTDGNLSLKGSYSTISRIAFRAKIDIDSLQLQKILKNEQLGPVSGTMNADGQGKDLNSLDASLTSNFTQLQLRKYDFSNLIFNGQIKNGDGEVEMNFKDENLNFTSTTGIVLDSANTQLNVDLKVIGADLYALGITKENIKAAVDLNATYTGNAEDFEVDALFKEGIAVYENEQYQMGDLRLNAIIGEEDTNVSVESDFLNGQLKSNASPAMVTDALTKQFQSYFTENKSQDSVTNPVNLDVNFSLSPVPILTQVFLNGVERLDSVHVRANFDSKAKSLQGRVHLPSIVYQGNSLDSLEVSVMGTPTDLNLSAGFGALMAGPVNVKKTFLEGKLQNKELLLDFNSFDDQEQLMHVASEMVLERDSISLHINPDKLLFNKKEWQIPGENKISIAENHLDLSYVVFSRNNQELSLSTSLPEIEKEHLGIVFSNFKLQTFVSLLNPDEALASGEVKGRLVVENPFTAPGIVANFNIANLGVMDNPLGNLALDAQSKGQANYDFDLSLKDGGVDLDLTGDYAAAETGAKLNLDLDLNTLELKVLEGLSEGQIKDTQGYISGKVALNGTTVEPIYEGELQFNDTQFNIATFNSLFKVNGESLTINNEGIAFDTFSVKDDYKGTFELDGKIHTENITNPAFDLNVKANEFRVLNSTKEDNELYYGTASIDADVDISGDLDLPEIDGRLKIRKVTDVTYVVPEAQLDVEERDGVVIFVNKENPDAILTRNDQEETAPIFQGFDLSSVLEIANDAVFHIIIDERTGDNLQVSGDAELNLNMSPNGRINLTGRYELKDGHYETSLYNLVNRRFTIKPGGSITWRGDPTDAALDVTAIYEVETSAAPLMAAVTSGQDVSVTGKYQQVLPFLVYLNVDGELLKPELSFDLDMPEDEQGSLGGAVYGRVQQLNEQEAALNKQVFSLLALNRFFPDSGSDGSAGGTAALARNNVNKVLSGQLNAFSDKVFGKTGFEVDFDLDSFTDYQGDGPQDRTQLNINAKKKLFDDRLVVTAGSAVDVEGSAQAGQEQTPIIGNVSLEYLLTQDGIYRLRGYRKNEYENVIDGQLIVTGLALIFNREFNNFSQLFSPLDDEKGEKPKEKEKE</sequence>
<keyword evidence="4" id="KW-0472">Membrane</keyword>
<evidence type="ECO:0000256" key="4">
    <source>
        <dbReference type="ARBA" id="ARBA00023136"/>
    </source>
</evidence>
<dbReference type="Proteomes" id="UP001595814">
    <property type="component" value="Unassembled WGS sequence"/>
</dbReference>
<evidence type="ECO:0000313" key="6">
    <source>
        <dbReference type="EMBL" id="MFC4096130.1"/>
    </source>
</evidence>
<protein>
    <submittedName>
        <fullName evidence="6">Translocation/assembly module TamB domain-containing protein</fullName>
    </submittedName>
</protein>
<evidence type="ECO:0000256" key="1">
    <source>
        <dbReference type="ARBA" id="ARBA00004167"/>
    </source>
</evidence>
<keyword evidence="2" id="KW-0812">Transmembrane</keyword>
<gene>
    <name evidence="6" type="ORF">ACFOUT_09600</name>
</gene>
<evidence type="ECO:0000256" key="2">
    <source>
        <dbReference type="ARBA" id="ARBA00022692"/>
    </source>
</evidence>